<feature type="domain" description="Pseudouridine synthase RsuA/RluA-like" evidence="1">
    <location>
        <begin position="95"/>
        <end position="242"/>
    </location>
</feature>
<gene>
    <name evidence="2" type="ORF">WG219_16995</name>
</gene>
<sequence length="297" mass="33659">MSVEARSPSNMRPSTLFLPVGKWSTVFECLCEHFPAIAADVWRERFERGRVLDAEGQALTLASAYRAGLKVHYFREVPNETPIPFEAQVLHVDDHLLVADKPHFLPVMPAGQYVEQTLQARLAKLTGNADLVPLHRIDRHTAGLVLFSTNRETRGLYQALFREREMGKCYEALAPALPHLQFPLLRKTRLVDSQPFFRMEEGEGESNTETRIEVAERLGELWLYRLFPVTGKKHQLRVHLAALGAPILHDPFYPQVSATPDAPDDYSKPLKLLARGLEFVDPVTGQLRQFTSQLSLL</sequence>
<keyword evidence="3" id="KW-1185">Reference proteome</keyword>
<dbReference type="PROSITE" id="PS01129">
    <property type="entry name" value="PSI_RLU"/>
    <property type="match status" value="1"/>
</dbReference>
<dbReference type="Gene3D" id="3.30.2350.10">
    <property type="entry name" value="Pseudouridine synthase"/>
    <property type="match status" value="1"/>
</dbReference>
<dbReference type="PANTHER" id="PTHR21600:SF84">
    <property type="entry name" value="PSEUDOURIDINE SYNTHASE RSUA_RLUA-LIKE DOMAIN-CONTAINING PROTEIN"/>
    <property type="match status" value="1"/>
</dbReference>
<dbReference type="EMBL" id="CP148074">
    <property type="protein sequence ID" value="WXL24991.1"/>
    <property type="molecule type" value="Genomic_DNA"/>
</dbReference>
<dbReference type="InterPro" id="IPR050188">
    <property type="entry name" value="RluA_PseudoU_synthase"/>
</dbReference>
<dbReference type="InterPro" id="IPR006145">
    <property type="entry name" value="PsdUridine_synth_RsuA/RluA"/>
</dbReference>
<dbReference type="Proteomes" id="UP001476583">
    <property type="component" value="Chromosome"/>
</dbReference>
<evidence type="ECO:0000313" key="2">
    <source>
        <dbReference type="EMBL" id="WXL24991.1"/>
    </source>
</evidence>
<accession>A0ABZ2RD74</accession>
<evidence type="ECO:0000259" key="1">
    <source>
        <dbReference type="Pfam" id="PF00849"/>
    </source>
</evidence>
<proteinExistence type="predicted"/>
<dbReference type="SUPFAM" id="SSF55120">
    <property type="entry name" value="Pseudouridine synthase"/>
    <property type="match status" value="1"/>
</dbReference>
<dbReference type="CDD" id="cd02558">
    <property type="entry name" value="PSRA_1"/>
    <property type="match status" value="1"/>
</dbReference>
<reference evidence="2 3" key="1">
    <citation type="submission" date="2024-03" db="EMBL/GenBank/DDBJ databases">
        <title>Complete genome of BD2.</title>
        <authorList>
            <person name="Cao G."/>
        </authorList>
    </citation>
    <scope>NUCLEOTIDE SEQUENCE [LARGE SCALE GENOMIC DNA]</scope>
    <source>
        <strain evidence="2 3">BD2</strain>
    </source>
</reference>
<dbReference type="PANTHER" id="PTHR21600">
    <property type="entry name" value="MITOCHONDRIAL RNA PSEUDOURIDINE SYNTHASE"/>
    <property type="match status" value="1"/>
</dbReference>
<dbReference type="InterPro" id="IPR020103">
    <property type="entry name" value="PsdUridine_synth_cat_dom_sf"/>
</dbReference>
<dbReference type="InterPro" id="IPR006224">
    <property type="entry name" value="PsdUridine_synth_RluA-like_CS"/>
</dbReference>
<evidence type="ECO:0000313" key="3">
    <source>
        <dbReference type="Proteomes" id="UP001476583"/>
    </source>
</evidence>
<organism evidence="2 3">
    <name type="scientific">Ectopseudomonas mendocina</name>
    <name type="common">Pseudomonas mendocina</name>
    <dbReference type="NCBI Taxonomy" id="300"/>
    <lineage>
        <taxon>Bacteria</taxon>
        <taxon>Pseudomonadati</taxon>
        <taxon>Pseudomonadota</taxon>
        <taxon>Gammaproteobacteria</taxon>
        <taxon>Pseudomonadales</taxon>
        <taxon>Pseudomonadaceae</taxon>
        <taxon>Ectopseudomonas</taxon>
    </lineage>
</organism>
<protein>
    <submittedName>
        <fullName evidence="2">RluA family pseudouridine synthase</fullName>
    </submittedName>
</protein>
<dbReference type="Pfam" id="PF00849">
    <property type="entry name" value="PseudoU_synth_2"/>
    <property type="match status" value="1"/>
</dbReference>
<name>A0ABZ2RD74_ECTME</name>